<dbReference type="InterPro" id="IPR037925">
    <property type="entry name" value="FlgE/F/G-like"/>
</dbReference>
<dbReference type="PANTHER" id="PTHR30435">
    <property type="entry name" value="FLAGELLAR PROTEIN"/>
    <property type="match status" value="1"/>
</dbReference>
<keyword evidence="10" id="KW-0966">Cell projection</keyword>
<keyword evidence="11" id="KW-1185">Reference proteome</keyword>
<evidence type="ECO:0000256" key="2">
    <source>
        <dbReference type="ARBA" id="ARBA00009677"/>
    </source>
</evidence>
<organism evidence="10 11">
    <name type="scientific">Candidatus Haliotispira prima</name>
    <dbReference type="NCBI Taxonomy" id="3034016"/>
    <lineage>
        <taxon>Bacteria</taxon>
        <taxon>Pseudomonadati</taxon>
        <taxon>Spirochaetota</taxon>
        <taxon>Spirochaetia</taxon>
        <taxon>Spirochaetales</taxon>
        <taxon>Spirochaetaceae</taxon>
        <taxon>Candidatus Haliotispira</taxon>
    </lineage>
</organism>
<evidence type="ECO:0000259" key="6">
    <source>
        <dbReference type="Pfam" id="PF00460"/>
    </source>
</evidence>
<feature type="domain" description="Flagellar basal-body/hook protein C-terminal" evidence="7">
    <location>
        <begin position="436"/>
        <end position="480"/>
    </location>
</feature>
<dbReference type="PROSITE" id="PS00588">
    <property type="entry name" value="FLAGELLA_BB_ROD"/>
    <property type="match status" value="1"/>
</dbReference>
<feature type="domain" description="Flagellar hook protein FlgE D2" evidence="8">
    <location>
        <begin position="176"/>
        <end position="362"/>
    </location>
</feature>
<name>A0ABY8MI06_9SPIO</name>
<evidence type="ECO:0000259" key="8">
    <source>
        <dbReference type="Pfam" id="PF07559"/>
    </source>
</evidence>
<dbReference type="Pfam" id="PF07559">
    <property type="entry name" value="FlgE_D2"/>
    <property type="match status" value="1"/>
</dbReference>
<keyword evidence="10" id="KW-0969">Cilium</keyword>
<evidence type="ECO:0000313" key="11">
    <source>
        <dbReference type="Proteomes" id="UP001228690"/>
    </source>
</evidence>
<comment type="function">
    <text evidence="5">A flexible structure which links the flagellar filament to the drive apparatus in the basal body.</text>
</comment>
<evidence type="ECO:0000256" key="3">
    <source>
        <dbReference type="ARBA" id="ARBA00019015"/>
    </source>
</evidence>
<comment type="subcellular location">
    <subcellularLocation>
        <location evidence="1 5">Bacterial flagellum basal body</location>
    </subcellularLocation>
</comment>
<dbReference type="InterPro" id="IPR053967">
    <property type="entry name" value="LlgE_F_G-like_D1"/>
</dbReference>
<keyword evidence="10" id="KW-0282">Flagellum</keyword>
<comment type="similarity">
    <text evidence="2 5">Belongs to the flagella basal body rod proteins family.</text>
</comment>
<proteinExistence type="inferred from homology"/>
<accession>A0ABY8MI06</accession>
<dbReference type="EMBL" id="CP123443">
    <property type="protein sequence ID" value="WGK68970.1"/>
    <property type="molecule type" value="Genomic_DNA"/>
</dbReference>
<dbReference type="InterPro" id="IPR019776">
    <property type="entry name" value="Flagellar_basal_body_rod_CS"/>
</dbReference>
<protein>
    <recommendedName>
        <fullName evidence="3 5">Flagellar hook protein FlgE</fullName>
    </recommendedName>
</protein>
<evidence type="ECO:0000259" key="7">
    <source>
        <dbReference type="Pfam" id="PF06429"/>
    </source>
</evidence>
<dbReference type="SUPFAM" id="SSF117143">
    <property type="entry name" value="Flagellar hook protein flgE"/>
    <property type="match status" value="1"/>
</dbReference>
<dbReference type="NCBIfam" id="TIGR03506">
    <property type="entry name" value="FlgEFG_subfam"/>
    <property type="match status" value="1"/>
</dbReference>
<keyword evidence="4 5" id="KW-0975">Bacterial flagellum</keyword>
<dbReference type="Pfam" id="PF06429">
    <property type="entry name" value="Flg_bbr_C"/>
    <property type="match status" value="1"/>
</dbReference>
<evidence type="ECO:0000313" key="10">
    <source>
        <dbReference type="EMBL" id="WGK68970.1"/>
    </source>
</evidence>
<dbReference type="Gene3D" id="2.60.98.20">
    <property type="entry name" value="Flagellar hook protein FlgE"/>
    <property type="match status" value="1"/>
</dbReference>
<dbReference type="InterPro" id="IPR011491">
    <property type="entry name" value="FlgE_D2"/>
</dbReference>
<evidence type="ECO:0000256" key="1">
    <source>
        <dbReference type="ARBA" id="ARBA00004117"/>
    </source>
</evidence>
<reference evidence="10 11" key="1">
    <citation type="submission" date="2023-04" db="EMBL/GenBank/DDBJ databases">
        <title>Spirochaete genome identified in red abalone sample constitutes a novel genus.</title>
        <authorList>
            <person name="Sharma S.P."/>
            <person name="Purcell C.M."/>
            <person name="Hyde J.R."/>
            <person name="Severin A.J."/>
        </authorList>
    </citation>
    <scope>NUCLEOTIDE SEQUENCE [LARGE SCALE GENOMIC DNA]</scope>
    <source>
        <strain evidence="10 11">SP-2023</strain>
    </source>
</reference>
<evidence type="ECO:0000256" key="4">
    <source>
        <dbReference type="ARBA" id="ARBA00023143"/>
    </source>
</evidence>
<evidence type="ECO:0000259" key="9">
    <source>
        <dbReference type="Pfam" id="PF22692"/>
    </source>
</evidence>
<dbReference type="Proteomes" id="UP001228690">
    <property type="component" value="Chromosome"/>
</dbReference>
<sequence>MMRSLFSGVSGLQNHQKRMDVIGNNIANVNTHGFKKNRVNFQDIIYQNQGSPSRPNENIGGINPKQIGIGMSVATIDTIHTQGSLEGTGVSSDLAIKGNGFFVLQQGDQNVYSRDGAFGIDTNGTLVNPASGMRVLGWTADEAERLNTSGTPESISIPLYGKLKPQSTGKVDLACNLNKNLPIIPPDATPEQVAQGTWSVTKTIYDGFGTEHSLRLDFTRSLDGAGNPIPNNWTVTAYVDPTTDAQGIVTDGGNTALGIGADIPAEGNTFTVQFDNTGGIQQLTDAAGNVVAGALDANGDPVPDFNLSLRLAYDVQGSNTDAEGALQRQVMAIDAGNVGDFNDSLTQDSAAASSKAVRQDGYKLGYLTQYEIDNRGIVTGVYDNGIRKTMAQVAMATFTNPSGLEKAGSNNFMQTVNSGEARVGEALTAGKGSIASGTLEMSNVDMAQEFVDMITTQRGFQANSRTIQTSDQLLQELLTLKR</sequence>
<dbReference type="InterPro" id="IPR020013">
    <property type="entry name" value="Flagellar_FlgE/F/G"/>
</dbReference>
<evidence type="ECO:0000256" key="5">
    <source>
        <dbReference type="RuleBase" id="RU362116"/>
    </source>
</evidence>
<feature type="domain" description="Flagellar hook protein FlgE/F/G-like D1" evidence="9">
    <location>
        <begin position="95"/>
        <end position="158"/>
    </location>
</feature>
<dbReference type="PANTHER" id="PTHR30435:SF1">
    <property type="entry name" value="FLAGELLAR HOOK PROTEIN FLGE"/>
    <property type="match status" value="1"/>
</dbReference>
<dbReference type="InterPro" id="IPR001444">
    <property type="entry name" value="Flag_bb_rod_N"/>
</dbReference>
<dbReference type="RefSeq" id="WP_326927158.1">
    <property type="nucleotide sequence ID" value="NZ_CP123443.1"/>
</dbReference>
<gene>
    <name evidence="10" type="primary">flgE</name>
    <name evidence="10" type="ORF">P0082_10865</name>
</gene>
<dbReference type="Pfam" id="PF00460">
    <property type="entry name" value="Flg_bb_rod"/>
    <property type="match status" value="1"/>
</dbReference>
<dbReference type="InterPro" id="IPR037058">
    <property type="entry name" value="Falgellar_hook_FlgE_sf"/>
</dbReference>
<dbReference type="NCBIfam" id="NF004241">
    <property type="entry name" value="PRK05682.1-5"/>
    <property type="match status" value="1"/>
</dbReference>
<dbReference type="Pfam" id="PF22692">
    <property type="entry name" value="LlgE_F_G_D1"/>
    <property type="match status" value="1"/>
</dbReference>
<dbReference type="InterPro" id="IPR010930">
    <property type="entry name" value="Flg_bb/hook_C_dom"/>
</dbReference>
<feature type="domain" description="Flagellar basal body rod protein N-terminal" evidence="6">
    <location>
        <begin position="8"/>
        <end position="35"/>
    </location>
</feature>